<organism evidence="1 2">
    <name type="scientific">Smallanthus sonchifolius</name>
    <dbReference type="NCBI Taxonomy" id="185202"/>
    <lineage>
        <taxon>Eukaryota</taxon>
        <taxon>Viridiplantae</taxon>
        <taxon>Streptophyta</taxon>
        <taxon>Embryophyta</taxon>
        <taxon>Tracheophyta</taxon>
        <taxon>Spermatophyta</taxon>
        <taxon>Magnoliopsida</taxon>
        <taxon>eudicotyledons</taxon>
        <taxon>Gunneridae</taxon>
        <taxon>Pentapetalae</taxon>
        <taxon>asterids</taxon>
        <taxon>campanulids</taxon>
        <taxon>Asterales</taxon>
        <taxon>Asteraceae</taxon>
        <taxon>Asteroideae</taxon>
        <taxon>Heliantheae alliance</taxon>
        <taxon>Millerieae</taxon>
        <taxon>Smallanthus</taxon>
    </lineage>
</organism>
<accession>A0ACB9C7M0</accession>
<proteinExistence type="predicted"/>
<dbReference type="EMBL" id="CM042038">
    <property type="protein sequence ID" value="KAI3730255.1"/>
    <property type="molecule type" value="Genomic_DNA"/>
</dbReference>
<keyword evidence="2" id="KW-1185">Reference proteome</keyword>
<dbReference type="Proteomes" id="UP001056120">
    <property type="component" value="Linkage Group LG21"/>
</dbReference>
<gene>
    <name evidence="1" type="ORF">L1987_61424</name>
</gene>
<protein>
    <submittedName>
        <fullName evidence="1">Uncharacterized protein</fullName>
    </submittedName>
</protein>
<sequence>MAAVHPSKHHRKPAVLLLPLKVRIDRVLNRSIDPVYLPRVDFSCFVLSFSCGHRSSFHLASKDSLFI</sequence>
<reference evidence="2" key="1">
    <citation type="journal article" date="2022" name="Mol. Ecol. Resour.">
        <title>The genomes of chicory, endive, great burdock and yacon provide insights into Asteraceae palaeo-polyploidization history and plant inulin production.</title>
        <authorList>
            <person name="Fan W."/>
            <person name="Wang S."/>
            <person name="Wang H."/>
            <person name="Wang A."/>
            <person name="Jiang F."/>
            <person name="Liu H."/>
            <person name="Zhao H."/>
            <person name="Xu D."/>
            <person name="Zhang Y."/>
        </authorList>
    </citation>
    <scope>NUCLEOTIDE SEQUENCE [LARGE SCALE GENOMIC DNA]</scope>
    <source>
        <strain evidence="2">cv. Yunnan</strain>
    </source>
</reference>
<evidence type="ECO:0000313" key="2">
    <source>
        <dbReference type="Proteomes" id="UP001056120"/>
    </source>
</evidence>
<name>A0ACB9C7M0_9ASTR</name>
<reference evidence="1 2" key="2">
    <citation type="journal article" date="2022" name="Mol. Ecol. Resour.">
        <title>The genomes of chicory, endive, great burdock and yacon provide insights into Asteraceae paleo-polyploidization history and plant inulin production.</title>
        <authorList>
            <person name="Fan W."/>
            <person name="Wang S."/>
            <person name="Wang H."/>
            <person name="Wang A."/>
            <person name="Jiang F."/>
            <person name="Liu H."/>
            <person name="Zhao H."/>
            <person name="Xu D."/>
            <person name="Zhang Y."/>
        </authorList>
    </citation>
    <scope>NUCLEOTIDE SEQUENCE [LARGE SCALE GENOMIC DNA]</scope>
    <source>
        <strain evidence="2">cv. Yunnan</strain>
        <tissue evidence="1">Leaves</tissue>
    </source>
</reference>
<comment type="caution">
    <text evidence="1">The sequence shown here is derived from an EMBL/GenBank/DDBJ whole genome shotgun (WGS) entry which is preliminary data.</text>
</comment>
<evidence type="ECO:0000313" key="1">
    <source>
        <dbReference type="EMBL" id="KAI3730255.1"/>
    </source>
</evidence>